<comment type="caution">
    <text evidence="2">The sequence shown here is derived from an EMBL/GenBank/DDBJ whole genome shotgun (WGS) entry which is preliminary data.</text>
</comment>
<name>A0A6L2MPG5_TANCI</name>
<proteinExistence type="predicted"/>
<sequence length="177" mass="20467">MIDTEAEAKAIHIILTEIDNDIYSIVDACANVKGMWIAIECLMQGENINKQDVETNVGKEKEISRAPSSPPEYEEDTLRDKKIDRLMALISTYFKRIYKPTNNNLRTSSNTRNKNVEFTPRTGYERQTRVWAYNKRMQIKKEGQGIFLPQIEDVVMQTRGSSGLVKYRNARLGSRFR</sequence>
<protein>
    <submittedName>
        <fullName evidence="2">Uncharacterized protein</fullName>
    </submittedName>
</protein>
<gene>
    <name evidence="2" type="ORF">Tci_047608</name>
</gene>
<dbReference type="AlphaFoldDB" id="A0A6L2MPG5"/>
<feature type="region of interest" description="Disordered" evidence="1">
    <location>
        <begin position="55"/>
        <end position="75"/>
    </location>
</feature>
<accession>A0A6L2MPG5</accession>
<organism evidence="2">
    <name type="scientific">Tanacetum cinerariifolium</name>
    <name type="common">Dalmatian daisy</name>
    <name type="synonym">Chrysanthemum cinerariifolium</name>
    <dbReference type="NCBI Taxonomy" id="118510"/>
    <lineage>
        <taxon>Eukaryota</taxon>
        <taxon>Viridiplantae</taxon>
        <taxon>Streptophyta</taxon>
        <taxon>Embryophyta</taxon>
        <taxon>Tracheophyta</taxon>
        <taxon>Spermatophyta</taxon>
        <taxon>Magnoliopsida</taxon>
        <taxon>eudicotyledons</taxon>
        <taxon>Gunneridae</taxon>
        <taxon>Pentapetalae</taxon>
        <taxon>asterids</taxon>
        <taxon>campanulids</taxon>
        <taxon>Asterales</taxon>
        <taxon>Asteraceae</taxon>
        <taxon>Asteroideae</taxon>
        <taxon>Anthemideae</taxon>
        <taxon>Anthemidinae</taxon>
        <taxon>Tanacetum</taxon>
    </lineage>
</organism>
<feature type="compositionally biased region" description="Basic and acidic residues" evidence="1">
    <location>
        <begin position="55"/>
        <end position="64"/>
    </location>
</feature>
<dbReference type="EMBL" id="BKCJ010007120">
    <property type="protein sequence ID" value="GEU75630.1"/>
    <property type="molecule type" value="Genomic_DNA"/>
</dbReference>
<reference evidence="2" key="1">
    <citation type="journal article" date="2019" name="Sci. Rep.">
        <title>Draft genome of Tanacetum cinerariifolium, the natural source of mosquito coil.</title>
        <authorList>
            <person name="Yamashiro T."/>
            <person name="Shiraishi A."/>
            <person name="Satake H."/>
            <person name="Nakayama K."/>
        </authorList>
    </citation>
    <scope>NUCLEOTIDE SEQUENCE</scope>
</reference>
<evidence type="ECO:0000313" key="2">
    <source>
        <dbReference type="EMBL" id="GEU75630.1"/>
    </source>
</evidence>
<evidence type="ECO:0000256" key="1">
    <source>
        <dbReference type="SAM" id="MobiDB-lite"/>
    </source>
</evidence>